<dbReference type="SUPFAM" id="SSF53335">
    <property type="entry name" value="S-adenosyl-L-methionine-dependent methyltransferases"/>
    <property type="match status" value="1"/>
</dbReference>
<evidence type="ECO:0000313" key="1">
    <source>
        <dbReference type="Proteomes" id="UP000887577"/>
    </source>
</evidence>
<evidence type="ECO:0000313" key="2">
    <source>
        <dbReference type="WBParaSite" id="PSU_v2.g3521.t1"/>
    </source>
</evidence>
<accession>A0A914YTN9</accession>
<dbReference type="AlphaFoldDB" id="A0A914YTN9"/>
<dbReference type="Proteomes" id="UP000887577">
    <property type="component" value="Unplaced"/>
</dbReference>
<dbReference type="WBParaSite" id="PSU_v2.g3521.t1">
    <property type="protein sequence ID" value="PSU_v2.g3521.t1"/>
    <property type="gene ID" value="PSU_v2.g3521"/>
</dbReference>
<dbReference type="Pfam" id="PF10294">
    <property type="entry name" value="Methyltransf_16"/>
    <property type="match status" value="1"/>
</dbReference>
<dbReference type="CDD" id="cd02440">
    <property type="entry name" value="AdoMet_MTases"/>
    <property type="match status" value="1"/>
</dbReference>
<sequence length="254" mass="28792">MVVVKSVSRHADVASATSELHMESGQIIRYVAPMTLDCAEMNEHQQVVMLAQEKRLLFGDVSEEAEKWAGVSDLCQAMDHIVEIEKETELFKGKRILEVGFCTGLPSVYALEHGAVEATLVCTDNDALNNYIKPTIRKNNVGKLVNYITCDIEQLREKFETNKFDIILAPELVNTKPEYFEQMHDMLKLALAHNGMIFFSGRTHYNSCDGSMSAMLDLMKSKKCFDIMERSTFNNSVRNETAPRKVVQLMHKMC</sequence>
<dbReference type="InterPro" id="IPR029063">
    <property type="entry name" value="SAM-dependent_MTases_sf"/>
</dbReference>
<protein>
    <submittedName>
        <fullName evidence="2">Uncharacterized protein</fullName>
    </submittedName>
</protein>
<reference evidence="2" key="1">
    <citation type="submission" date="2022-11" db="UniProtKB">
        <authorList>
            <consortium name="WormBaseParasite"/>
        </authorList>
    </citation>
    <scope>IDENTIFICATION</scope>
</reference>
<organism evidence="1 2">
    <name type="scientific">Panagrolaimus superbus</name>
    <dbReference type="NCBI Taxonomy" id="310955"/>
    <lineage>
        <taxon>Eukaryota</taxon>
        <taxon>Metazoa</taxon>
        <taxon>Ecdysozoa</taxon>
        <taxon>Nematoda</taxon>
        <taxon>Chromadorea</taxon>
        <taxon>Rhabditida</taxon>
        <taxon>Tylenchina</taxon>
        <taxon>Panagrolaimomorpha</taxon>
        <taxon>Panagrolaimoidea</taxon>
        <taxon>Panagrolaimidae</taxon>
        <taxon>Panagrolaimus</taxon>
    </lineage>
</organism>
<dbReference type="InterPro" id="IPR019410">
    <property type="entry name" value="Methyltransf_16"/>
</dbReference>
<name>A0A914YTN9_9BILA</name>
<dbReference type="Gene3D" id="3.40.50.150">
    <property type="entry name" value="Vaccinia Virus protein VP39"/>
    <property type="match status" value="1"/>
</dbReference>
<keyword evidence="1" id="KW-1185">Reference proteome</keyword>
<proteinExistence type="predicted"/>